<sequence>MLINNLRNGLATVNNIVEVRMIHEWFYKSWEVKCRYILKDSNKVANCLAKEAEGRMNQLLFLMTHHRI</sequence>
<reference evidence="1 2" key="1">
    <citation type="journal article" date="2019" name="Genome Biol. Evol.">
        <title>Insights into the evolution of the New World diploid cottons (Gossypium, subgenus Houzingenia) based on genome sequencing.</title>
        <authorList>
            <person name="Grover C.E."/>
            <person name="Arick M.A. 2nd"/>
            <person name="Thrash A."/>
            <person name="Conover J.L."/>
            <person name="Sanders W.S."/>
            <person name="Peterson D.G."/>
            <person name="Frelichowski J.E."/>
            <person name="Scheffler J.A."/>
            <person name="Scheffler B.E."/>
            <person name="Wendel J.F."/>
        </authorList>
    </citation>
    <scope>NUCLEOTIDE SEQUENCE [LARGE SCALE GENOMIC DNA]</scope>
    <source>
        <strain evidence="1">5</strain>
        <tissue evidence="1">Leaf</tissue>
    </source>
</reference>
<evidence type="ECO:0008006" key="3">
    <source>
        <dbReference type="Google" id="ProtNLM"/>
    </source>
</evidence>
<evidence type="ECO:0000313" key="1">
    <source>
        <dbReference type="EMBL" id="MBA0744316.1"/>
    </source>
</evidence>
<dbReference type="EMBL" id="JABEZY010000008">
    <property type="protein sequence ID" value="MBA0744316.1"/>
    <property type="molecule type" value="Genomic_DNA"/>
</dbReference>
<organism evidence="1 2">
    <name type="scientific">Gossypium gossypioides</name>
    <name type="common">Mexican cotton</name>
    <name type="synonym">Selera gossypioides</name>
    <dbReference type="NCBI Taxonomy" id="34282"/>
    <lineage>
        <taxon>Eukaryota</taxon>
        <taxon>Viridiplantae</taxon>
        <taxon>Streptophyta</taxon>
        <taxon>Embryophyta</taxon>
        <taxon>Tracheophyta</taxon>
        <taxon>Spermatophyta</taxon>
        <taxon>Magnoliopsida</taxon>
        <taxon>eudicotyledons</taxon>
        <taxon>Gunneridae</taxon>
        <taxon>Pentapetalae</taxon>
        <taxon>rosids</taxon>
        <taxon>malvids</taxon>
        <taxon>Malvales</taxon>
        <taxon>Malvaceae</taxon>
        <taxon>Malvoideae</taxon>
        <taxon>Gossypium</taxon>
    </lineage>
</organism>
<dbReference type="OrthoDB" id="1435729at2759"/>
<keyword evidence="2" id="KW-1185">Reference proteome</keyword>
<evidence type="ECO:0000313" key="2">
    <source>
        <dbReference type="Proteomes" id="UP000593579"/>
    </source>
</evidence>
<accession>A0A7J9C7A0</accession>
<proteinExistence type="predicted"/>
<gene>
    <name evidence="1" type="ORF">Gogos_006948</name>
</gene>
<name>A0A7J9C7A0_GOSGO</name>
<dbReference type="Proteomes" id="UP000593579">
    <property type="component" value="Unassembled WGS sequence"/>
</dbReference>
<comment type="caution">
    <text evidence="1">The sequence shown here is derived from an EMBL/GenBank/DDBJ whole genome shotgun (WGS) entry which is preliminary data.</text>
</comment>
<protein>
    <recommendedName>
        <fullName evidence="3">RNase H type-1 domain-containing protein</fullName>
    </recommendedName>
</protein>
<dbReference type="AlphaFoldDB" id="A0A7J9C7A0"/>